<gene>
    <name evidence="1" type="ORF">K488DRAFT_58136</name>
</gene>
<dbReference type="EMBL" id="MU273736">
    <property type="protein sequence ID" value="KAI0028617.1"/>
    <property type="molecule type" value="Genomic_DNA"/>
</dbReference>
<comment type="caution">
    <text evidence="1">The sequence shown here is derived from an EMBL/GenBank/DDBJ whole genome shotgun (WGS) entry which is preliminary data.</text>
</comment>
<accession>A0ACB8QA53</accession>
<protein>
    <submittedName>
        <fullName evidence="1">CHAT domain-containing protein</fullName>
    </submittedName>
</protein>
<keyword evidence="2" id="KW-1185">Reference proteome</keyword>
<evidence type="ECO:0000313" key="2">
    <source>
        <dbReference type="Proteomes" id="UP000814128"/>
    </source>
</evidence>
<name>A0ACB8QA53_9AGAM</name>
<reference evidence="1" key="1">
    <citation type="submission" date="2021-02" db="EMBL/GenBank/DDBJ databases">
        <authorList>
            <consortium name="DOE Joint Genome Institute"/>
            <person name="Ahrendt S."/>
            <person name="Looney B.P."/>
            <person name="Miyauchi S."/>
            <person name="Morin E."/>
            <person name="Drula E."/>
            <person name="Courty P.E."/>
            <person name="Chicoki N."/>
            <person name="Fauchery L."/>
            <person name="Kohler A."/>
            <person name="Kuo A."/>
            <person name="Labutti K."/>
            <person name="Pangilinan J."/>
            <person name="Lipzen A."/>
            <person name="Riley R."/>
            <person name="Andreopoulos W."/>
            <person name="He G."/>
            <person name="Johnson J."/>
            <person name="Barry K.W."/>
            <person name="Grigoriev I.V."/>
            <person name="Nagy L."/>
            <person name="Hibbett D."/>
            <person name="Henrissat B."/>
            <person name="Matheny P.B."/>
            <person name="Labbe J."/>
            <person name="Martin F."/>
        </authorList>
    </citation>
    <scope>NUCLEOTIDE SEQUENCE</scope>
    <source>
        <strain evidence="1">EC-137</strain>
    </source>
</reference>
<organism evidence="1 2">
    <name type="scientific">Vararia minispora EC-137</name>
    <dbReference type="NCBI Taxonomy" id="1314806"/>
    <lineage>
        <taxon>Eukaryota</taxon>
        <taxon>Fungi</taxon>
        <taxon>Dikarya</taxon>
        <taxon>Basidiomycota</taxon>
        <taxon>Agaricomycotina</taxon>
        <taxon>Agaricomycetes</taxon>
        <taxon>Russulales</taxon>
        <taxon>Lachnocladiaceae</taxon>
        <taxon>Vararia</taxon>
    </lineage>
</organism>
<dbReference type="Proteomes" id="UP000814128">
    <property type="component" value="Unassembled WGS sequence"/>
</dbReference>
<evidence type="ECO:0000313" key="1">
    <source>
        <dbReference type="EMBL" id="KAI0028617.1"/>
    </source>
</evidence>
<sequence length="980" mass="107553">MVTSEPEILNRAAVTLQESVYLTLDDDPDRPKRLNDLGNALQTRFKRAGELEDLEQAITSLRRAVELTSDEHPDMPMYLNNLGNALQSHFMRTGKIDDLEQAIARKHHAVDLTPDGHINKPAFLNNLGNALEVRFDRLGQLTDLGQAIEIKSRAVELMPDEDPDKPGRLSNLANAIHARFNRLGALGDLEEAVTIQCHAVDLIRDGHPDESSLLNNLGHVLLTRFERVGQFIDLEQAVESMRRASDLTPAEHPNKAAFLNNLGNALGIRFDRLGHPDDLEQAIAIKRQAVELTPDDHSNKAAFLNNLGNALGIRFDRLGHPDDLEQAIAIKRQAVELTPDGHPDKPARLNSLGRAFQTRFERLSDLEDLKQAVAVQRSAVGLTQEGHPARLGRLIALGKALHTRFKRVGELDDLEDAFRSFMLAADQESGPPSKRLEAVKLCADVSKLRVQLGCTTTYQELLSVYSRAFALIPQVAWLGNSITQRRAALPLIGEVVNSAVSVAIQTGDFSRAIEWLEEGRGVIWGQLVRLRSPVDDLRAHHPDLADTVQFLSRSLESLGEDKSNSKTTAHARDRTSTRIKLAQQYNHLLVLIRRLNGFENFLAPKTFVNLVPPRLEDGPIIIIHAYASSCDALVVFGSTQPIVHIPLPEMSHALAEQMHSDFTQSLLQADGHIGELADTDATLSSAAQDHIDLLGAQISIPLRTSTISPIVKVLENLNTADALPHITWCPTGLLAFLPIHAAGIYSEHGTKLSDLAVSSYTPTLSAFPQQHYTPAGGWSSMNALVISHRRDPGLAELPGVITEVDNIRKHIDGQIIHLDDEHATIGAALSAINDDRCQIVHFACRGRQPSETPVESAFILHDGDLTLSRLMSSSVSNAELAFLSADNTAIGDEALPEEAMHLAGGMLVAGFKSVIGTIWSINGQDAALVTDEVYRHLKGGYVQNGTLRPAYALHEAVKVLKEKVGESNFDRWVPYVHFGM</sequence>
<proteinExistence type="predicted"/>
<reference evidence="1" key="2">
    <citation type="journal article" date="2022" name="New Phytol.">
        <title>Evolutionary transition to the ectomycorrhizal habit in the genomes of a hyperdiverse lineage of mushroom-forming fungi.</title>
        <authorList>
            <person name="Looney B."/>
            <person name="Miyauchi S."/>
            <person name="Morin E."/>
            <person name="Drula E."/>
            <person name="Courty P.E."/>
            <person name="Kohler A."/>
            <person name="Kuo A."/>
            <person name="LaButti K."/>
            <person name="Pangilinan J."/>
            <person name="Lipzen A."/>
            <person name="Riley R."/>
            <person name="Andreopoulos W."/>
            <person name="He G."/>
            <person name="Johnson J."/>
            <person name="Nolan M."/>
            <person name="Tritt A."/>
            <person name="Barry K.W."/>
            <person name="Grigoriev I.V."/>
            <person name="Nagy L.G."/>
            <person name="Hibbett D."/>
            <person name="Henrissat B."/>
            <person name="Matheny P.B."/>
            <person name="Labbe J."/>
            <person name="Martin F.M."/>
        </authorList>
    </citation>
    <scope>NUCLEOTIDE SEQUENCE</scope>
    <source>
        <strain evidence="1">EC-137</strain>
    </source>
</reference>